<organism evidence="2">
    <name type="scientific">Schistosoma haematobium</name>
    <name type="common">Blood fluke</name>
    <dbReference type="NCBI Taxonomy" id="6185"/>
    <lineage>
        <taxon>Eukaryota</taxon>
        <taxon>Metazoa</taxon>
        <taxon>Spiralia</taxon>
        <taxon>Lophotrochozoa</taxon>
        <taxon>Platyhelminthes</taxon>
        <taxon>Trematoda</taxon>
        <taxon>Digenea</taxon>
        <taxon>Strigeidida</taxon>
        <taxon>Schistosomatoidea</taxon>
        <taxon>Schistosomatidae</taxon>
        <taxon>Schistosoma</taxon>
    </lineage>
</organism>
<dbReference type="STRING" id="6185.A0A095C3V4"/>
<name>A0A095C3V4_SCHHA</name>
<protein>
    <submittedName>
        <fullName evidence="2">Uncharacterized protein</fullName>
    </submittedName>
</protein>
<evidence type="ECO:0000256" key="1">
    <source>
        <dbReference type="SAM" id="MobiDB-lite"/>
    </source>
</evidence>
<feature type="region of interest" description="Disordered" evidence="1">
    <location>
        <begin position="1"/>
        <end position="33"/>
    </location>
</feature>
<proteinExistence type="predicted"/>
<reference evidence="2" key="1">
    <citation type="journal article" date="2012" name="Nat. Genet.">
        <title>Whole-genome sequence of Schistosoma haematobium.</title>
        <authorList>
            <person name="Young N.D."/>
            <person name="Jex A.R."/>
            <person name="Li B."/>
            <person name="Liu S."/>
            <person name="Yang L."/>
            <person name="Xiong Z."/>
            <person name="Li Y."/>
            <person name="Cantacessi C."/>
            <person name="Hall R.S."/>
            <person name="Xu X."/>
            <person name="Chen F."/>
            <person name="Wu X."/>
            <person name="Zerlotini A."/>
            <person name="Oliveira G."/>
            <person name="Hofmann A."/>
            <person name="Zhang G."/>
            <person name="Fang X."/>
            <person name="Kang Y."/>
            <person name="Campbell B.E."/>
            <person name="Loukas A."/>
            <person name="Ranganathan S."/>
            <person name="Rollinson D."/>
            <person name="Rinaldi G."/>
            <person name="Brindley P.J."/>
            <person name="Yang H."/>
            <person name="Wang J."/>
            <person name="Wang J."/>
            <person name="Gasser R.B."/>
        </authorList>
    </citation>
    <scope>NUCLEOTIDE SEQUENCE [LARGE SCALE GENOMIC DNA]</scope>
</reference>
<dbReference type="EMBL" id="KL250777">
    <property type="protein sequence ID" value="KGB36458.1"/>
    <property type="molecule type" value="Genomic_DNA"/>
</dbReference>
<sequence length="113" mass="12100">MDSEVIPNDECNVDNATSPTVDPKLPNGGGMQTESIDASKVQENDGCSFIEEERNAVIAAAVADFDADDQCEENDGDDDTVNVIIKPSSKTGIYKTGAAYQARSVAHTTQRKF</sequence>
<dbReference type="AlphaFoldDB" id="A0A095C3V4"/>
<evidence type="ECO:0000313" key="2">
    <source>
        <dbReference type="EMBL" id="KGB36458.1"/>
    </source>
</evidence>
<gene>
    <name evidence="2" type="ORF">MS3_04750</name>
</gene>
<accession>A0A095C3V4</accession>